<dbReference type="InterPro" id="IPR015943">
    <property type="entry name" value="WD40/YVTN_repeat-like_dom_sf"/>
</dbReference>
<dbReference type="OrthoDB" id="9773938at2"/>
<dbReference type="STRING" id="797419.SAMN05216556_10944"/>
<dbReference type="Pfam" id="PF16819">
    <property type="entry name" value="DUF5074"/>
    <property type="match status" value="1"/>
</dbReference>
<proteinExistence type="predicted"/>
<keyword evidence="1" id="KW-0732">Signal</keyword>
<feature type="chain" id="PRO_5009917543" description="40-residue YVTN family beta-propeller repeat-containing protein" evidence="1">
    <location>
        <begin position="22"/>
        <end position="361"/>
    </location>
</feature>
<reference evidence="3" key="1">
    <citation type="submission" date="2016-11" db="EMBL/GenBank/DDBJ databases">
        <authorList>
            <person name="Varghese N."/>
            <person name="Submissions S."/>
        </authorList>
    </citation>
    <scope>NUCLEOTIDE SEQUENCE [LARGE SCALE GENOMIC DNA]</scope>
    <source>
        <strain evidence="3">DSM 26349</strain>
    </source>
</reference>
<gene>
    <name evidence="2" type="ORF">SAMN04487908_10871</name>
</gene>
<dbReference type="InterPro" id="IPR031815">
    <property type="entry name" value="DUF5074"/>
</dbReference>
<evidence type="ECO:0000313" key="3">
    <source>
        <dbReference type="Proteomes" id="UP000184172"/>
    </source>
</evidence>
<dbReference type="Gene3D" id="2.130.10.10">
    <property type="entry name" value="YVTN repeat-like/Quinoprotein amine dehydrogenase"/>
    <property type="match status" value="1"/>
</dbReference>
<dbReference type="PANTHER" id="PTHR47197:SF3">
    <property type="entry name" value="DIHYDRO-HEME D1 DEHYDROGENASE"/>
    <property type="match status" value="1"/>
</dbReference>
<evidence type="ECO:0000256" key="1">
    <source>
        <dbReference type="SAM" id="SignalP"/>
    </source>
</evidence>
<sequence length="361" mass="39943">MRNPFYKIGSFLLLLSFFAVSCTSDDRETPKEETPLSGDYAQGIFILNEGGFGYSNASVSFLDAAGQIYNSIYSNVNSTNLGDTAQSMGFEGDNAYIVVNNSSTIEVVNRNSFQHIATVSNMIVNPRYIVFKGNKGYISNWGDPNNVNDDYLAVLNLETNLVEAKISVVEGPEKLLVYNGKIYVAHKGGYGYGNTISVIDMASQSLLASIPVADVPNGMVIKNGFLYVISSGKPSYTQDETLAKLFRINLENNNVENVLTFPQGKHPEHLELDNEALFYVMDNSVYTISLSDFQLSQNPFFEPTSDGVELLYGFKVNQGNIYIADAKDYVSNGEVFIYNLAGDLQEKHTVQIIPNSFYFNN</sequence>
<keyword evidence="3" id="KW-1185">Reference proteome</keyword>
<evidence type="ECO:0000313" key="2">
    <source>
        <dbReference type="EMBL" id="SHJ02021.1"/>
    </source>
</evidence>
<name>A0A1M6FWD0_9FLAO</name>
<protein>
    <recommendedName>
        <fullName evidence="4">40-residue YVTN family beta-propeller repeat-containing protein</fullName>
    </recommendedName>
</protein>
<evidence type="ECO:0008006" key="4">
    <source>
        <dbReference type="Google" id="ProtNLM"/>
    </source>
</evidence>
<feature type="signal peptide" evidence="1">
    <location>
        <begin position="1"/>
        <end position="21"/>
    </location>
</feature>
<dbReference type="SUPFAM" id="SSF63825">
    <property type="entry name" value="YWTD domain"/>
    <property type="match status" value="1"/>
</dbReference>
<dbReference type="RefSeq" id="WP_073217014.1">
    <property type="nucleotide sequence ID" value="NZ_FNNS01000009.1"/>
</dbReference>
<dbReference type="Proteomes" id="UP000184172">
    <property type="component" value="Unassembled WGS sequence"/>
</dbReference>
<dbReference type="AlphaFoldDB" id="A0A1M6FWD0"/>
<organism evidence="2 3">
    <name type="scientific">Aequorivita viscosa</name>
    <dbReference type="NCBI Taxonomy" id="797419"/>
    <lineage>
        <taxon>Bacteria</taxon>
        <taxon>Pseudomonadati</taxon>
        <taxon>Bacteroidota</taxon>
        <taxon>Flavobacteriia</taxon>
        <taxon>Flavobacteriales</taxon>
        <taxon>Flavobacteriaceae</taxon>
        <taxon>Aequorivita</taxon>
    </lineage>
</organism>
<dbReference type="PANTHER" id="PTHR47197">
    <property type="entry name" value="PROTEIN NIRF"/>
    <property type="match status" value="1"/>
</dbReference>
<dbReference type="PROSITE" id="PS51257">
    <property type="entry name" value="PROKAR_LIPOPROTEIN"/>
    <property type="match status" value="1"/>
</dbReference>
<dbReference type="EMBL" id="FQYV01000008">
    <property type="protein sequence ID" value="SHJ02021.1"/>
    <property type="molecule type" value="Genomic_DNA"/>
</dbReference>
<accession>A0A1M6FWD0</accession>
<dbReference type="InterPro" id="IPR051200">
    <property type="entry name" value="Host-pathogen_enzymatic-act"/>
</dbReference>